<gene>
    <name evidence="1" type="ORF">I79_000752</name>
</gene>
<evidence type="ECO:0000313" key="1">
    <source>
        <dbReference type="EMBL" id="EGW00484.1"/>
    </source>
</evidence>
<name>G3GSY0_CRIGR</name>
<reference evidence="2" key="1">
    <citation type="journal article" date="2011" name="Nat. Biotechnol.">
        <title>The genomic sequence of the Chinese hamster ovary (CHO)-K1 cell line.</title>
        <authorList>
            <person name="Xu X."/>
            <person name="Nagarajan H."/>
            <person name="Lewis N.E."/>
            <person name="Pan S."/>
            <person name="Cai Z."/>
            <person name="Liu X."/>
            <person name="Chen W."/>
            <person name="Xie M."/>
            <person name="Wang W."/>
            <person name="Hammond S."/>
            <person name="Andersen M.R."/>
            <person name="Neff N."/>
            <person name="Passarelli B."/>
            <person name="Koh W."/>
            <person name="Fan H.C."/>
            <person name="Wang J."/>
            <person name="Gui Y."/>
            <person name="Lee K.H."/>
            <person name="Betenbaugh M.J."/>
            <person name="Quake S.R."/>
            <person name="Famili I."/>
            <person name="Palsson B.O."/>
            <person name="Wang J."/>
        </authorList>
    </citation>
    <scope>NUCLEOTIDE SEQUENCE [LARGE SCALE GENOMIC DNA]</scope>
    <source>
        <strain evidence="2">CHO K1 cell line</strain>
    </source>
</reference>
<proteinExistence type="predicted"/>
<dbReference type="AlphaFoldDB" id="G3GSY0"/>
<dbReference type="InParanoid" id="G3GSY0"/>
<dbReference type="EMBL" id="JH000015">
    <property type="protein sequence ID" value="EGW00484.1"/>
    <property type="molecule type" value="Genomic_DNA"/>
</dbReference>
<sequence length="94" mass="10742">MDWDFLVQHNVGSIEQALTVVNMSPHNTVLQVGMAPYYEVLPLLQSFSGTFLRKILSERSCSDLDLKEILGFKFSSNKLIDIRIPKQLIPTIKY</sequence>
<dbReference type="Proteomes" id="UP000001075">
    <property type="component" value="Unassembled WGS sequence"/>
</dbReference>
<evidence type="ECO:0000313" key="2">
    <source>
        <dbReference type="Proteomes" id="UP000001075"/>
    </source>
</evidence>
<accession>G3GSY0</accession>
<organism evidence="1 2">
    <name type="scientific">Cricetulus griseus</name>
    <name type="common">Chinese hamster</name>
    <name type="synonym">Cricetulus barabensis griseus</name>
    <dbReference type="NCBI Taxonomy" id="10029"/>
    <lineage>
        <taxon>Eukaryota</taxon>
        <taxon>Metazoa</taxon>
        <taxon>Chordata</taxon>
        <taxon>Craniata</taxon>
        <taxon>Vertebrata</taxon>
        <taxon>Euteleostomi</taxon>
        <taxon>Mammalia</taxon>
        <taxon>Eutheria</taxon>
        <taxon>Euarchontoglires</taxon>
        <taxon>Glires</taxon>
        <taxon>Rodentia</taxon>
        <taxon>Myomorpha</taxon>
        <taxon>Muroidea</taxon>
        <taxon>Cricetidae</taxon>
        <taxon>Cricetinae</taxon>
        <taxon>Cricetulus</taxon>
    </lineage>
</organism>
<protein>
    <submittedName>
        <fullName evidence="1">Uncharacterized protein</fullName>
    </submittedName>
</protein>